<evidence type="ECO:0000313" key="2">
    <source>
        <dbReference type="Proteomes" id="UP000178577"/>
    </source>
</evidence>
<proteinExistence type="predicted"/>
<reference evidence="1 2" key="1">
    <citation type="journal article" date="2016" name="Nat. Commun.">
        <title>Thousands of microbial genomes shed light on interconnected biogeochemical processes in an aquifer system.</title>
        <authorList>
            <person name="Anantharaman K."/>
            <person name="Brown C.T."/>
            <person name="Hug L.A."/>
            <person name="Sharon I."/>
            <person name="Castelle C.J."/>
            <person name="Probst A.J."/>
            <person name="Thomas B.C."/>
            <person name="Singh A."/>
            <person name="Wilkins M.J."/>
            <person name="Karaoz U."/>
            <person name="Brodie E.L."/>
            <person name="Williams K.H."/>
            <person name="Hubbard S.S."/>
            <person name="Banfield J.F."/>
        </authorList>
    </citation>
    <scope>NUCLEOTIDE SEQUENCE [LARGE SCALE GENOMIC DNA]</scope>
</reference>
<protein>
    <submittedName>
        <fullName evidence="1">Uncharacterized protein</fullName>
    </submittedName>
</protein>
<comment type="caution">
    <text evidence="1">The sequence shown here is derived from an EMBL/GenBank/DDBJ whole genome shotgun (WGS) entry which is preliminary data.</text>
</comment>
<dbReference type="EMBL" id="MFAY01000042">
    <property type="protein sequence ID" value="OGD88319.1"/>
    <property type="molecule type" value="Genomic_DNA"/>
</dbReference>
<dbReference type="Proteomes" id="UP000178577">
    <property type="component" value="Unassembled WGS sequence"/>
</dbReference>
<dbReference type="AlphaFoldDB" id="A0A1F5G901"/>
<accession>A0A1F5G901</accession>
<evidence type="ECO:0000313" key="1">
    <source>
        <dbReference type="EMBL" id="OGD88319.1"/>
    </source>
</evidence>
<sequence>MKLDQKSRLKQLQDASELLSDSLEKIESGDSKYLVVLGTQLRALICTGGRTFNPLLLDLSEELNKPIECFGPPDKNPNDPLFNGLVLGFPGRLIGFEPYSPAQRKYLLKDWLNANVLVVGGLFYTPNEVLRSFADKEASHYDPKSDSRMDKLRGIIHHNYFQGRNINEIDRFLIQTAEFVVGSTKELLTL</sequence>
<organism evidence="1 2">
    <name type="scientific">Candidatus Curtissbacteria bacterium RIFCSPHIGHO2_01_FULL_40_12</name>
    <dbReference type="NCBI Taxonomy" id="1797710"/>
    <lineage>
        <taxon>Bacteria</taxon>
        <taxon>Candidatus Curtissiibacteriota</taxon>
    </lineage>
</organism>
<name>A0A1F5G901_9BACT</name>
<gene>
    <name evidence="1" type="ORF">A2693_01735</name>
</gene>